<name>A0AA36EEK5_LACSI</name>
<dbReference type="GO" id="GO:1990414">
    <property type="term" value="P:replication-born double-strand break repair via sister chromatid exchange"/>
    <property type="evidence" value="ECO:0007669"/>
    <property type="project" value="TreeGrafter"/>
</dbReference>
<accession>A0AA36EEK5</accession>
<keyword evidence="2" id="KW-1185">Reference proteome</keyword>
<dbReference type="Proteomes" id="UP001177003">
    <property type="component" value="Chromosome 7"/>
</dbReference>
<evidence type="ECO:0000313" key="1">
    <source>
        <dbReference type="EMBL" id="CAI9293304.1"/>
    </source>
</evidence>
<gene>
    <name evidence="1" type="ORF">LSALG_LOCUS32330</name>
</gene>
<dbReference type="GO" id="GO:0003682">
    <property type="term" value="F:chromatin binding"/>
    <property type="evidence" value="ECO:0007669"/>
    <property type="project" value="TreeGrafter"/>
</dbReference>
<organism evidence="1 2">
    <name type="scientific">Lactuca saligna</name>
    <name type="common">Willowleaf lettuce</name>
    <dbReference type="NCBI Taxonomy" id="75948"/>
    <lineage>
        <taxon>Eukaryota</taxon>
        <taxon>Viridiplantae</taxon>
        <taxon>Streptophyta</taxon>
        <taxon>Embryophyta</taxon>
        <taxon>Tracheophyta</taxon>
        <taxon>Spermatophyta</taxon>
        <taxon>Magnoliopsida</taxon>
        <taxon>eudicotyledons</taxon>
        <taxon>Gunneridae</taxon>
        <taxon>Pentapetalae</taxon>
        <taxon>asterids</taxon>
        <taxon>campanulids</taxon>
        <taxon>Asterales</taxon>
        <taxon>Asteraceae</taxon>
        <taxon>Cichorioideae</taxon>
        <taxon>Cichorieae</taxon>
        <taxon>Lactucinae</taxon>
        <taxon>Lactuca</taxon>
    </lineage>
</organism>
<dbReference type="EMBL" id="OX465083">
    <property type="protein sequence ID" value="CAI9293304.1"/>
    <property type="molecule type" value="Genomic_DNA"/>
</dbReference>
<proteinExistence type="predicted"/>
<evidence type="ECO:0000313" key="2">
    <source>
        <dbReference type="Proteomes" id="UP001177003"/>
    </source>
</evidence>
<protein>
    <submittedName>
        <fullName evidence="1">Uncharacterized protein</fullName>
    </submittedName>
</protein>
<dbReference type="InterPro" id="IPR039781">
    <property type="entry name" value="Rad21/Rec8-like"/>
</dbReference>
<dbReference type="GO" id="GO:0008278">
    <property type="term" value="C:cohesin complex"/>
    <property type="evidence" value="ECO:0007669"/>
    <property type="project" value="InterPro"/>
</dbReference>
<dbReference type="PANTHER" id="PTHR12585">
    <property type="entry name" value="SCC1 / RAD21 FAMILY MEMBER"/>
    <property type="match status" value="1"/>
</dbReference>
<dbReference type="PANTHER" id="PTHR12585:SF69">
    <property type="entry name" value="FI11703P"/>
    <property type="match status" value="1"/>
</dbReference>
<dbReference type="AlphaFoldDB" id="A0AA36EEK5"/>
<reference evidence="1" key="1">
    <citation type="submission" date="2023-04" db="EMBL/GenBank/DDBJ databases">
        <authorList>
            <person name="Vijverberg K."/>
            <person name="Xiong W."/>
            <person name="Schranz E."/>
        </authorList>
    </citation>
    <scope>NUCLEOTIDE SEQUENCE</scope>
</reference>
<sequence>MLSAFISKTKMKICIREAQLAFCKFMVKPSILLVLDEPTNYLDIPSKEMLEIDFMNFDNEVDNDAEEPDEDLSDTEEKRLVDDSGWSSRTKAIGKYLQNIFNKEEENRRKALRMNNLLNEKTCKEASRMFFKTLGRVNMPLDSRAREMASILDTILVQALLLTSQSTAAGNS</sequence>
<dbReference type="GO" id="GO:0007062">
    <property type="term" value="P:sister chromatid cohesion"/>
    <property type="evidence" value="ECO:0007669"/>
    <property type="project" value="InterPro"/>
</dbReference>